<dbReference type="Proteomes" id="UP000236621">
    <property type="component" value="Unassembled WGS sequence"/>
</dbReference>
<dbReference type="GO" id="GO:0016020">
    <property type="term" value="C:membrane"/>
    <property type="evidence" value="ECO:0007669"/>
    <property type="project" value="UniProtKB-SubCell"/>
</dbReference>
<feature type="transmembrane region" description="Helical" evidence="6">
    <location>
        <begin position="222"/>
        <end position="241"/>
    </location>
</feature>
<dbReference type="InterPro" id="IPR052337">
    <property type="entry name" value="SAT4-like"/>
</dbReference>
<comment type="caution">
    <text evidence="8">The sequence shown here is derived from an EMBL/GenBank/DDBJ whole genome shotgun (WGS) entry which is preliminary data.</text>
</comment>
<evidence type="ECO:0000256" key="2">
    <source>
        <dbReference type="ARBA" id="ARBA00022692"/>
    </source>
</evidence>
<keyword evidence="2 6" id="KW-0812">Transmembrane</keyword>
<evidence type="ECO:0000313" key="8">
    <source>
        <dbReference type="EMBL" id="PNY28089.1"/>
    </source>
</evidence>
<keyword evidence="4 6" id="KW-0472">Membrane</keyword>
<protein>
    <recommendedName>
        <fullName evidence="7">Rhodopsin domain-containing protein</fullName>
    </recommendedName>
</protein>
<dbReference type="EMBL" id="NRSZ01000306">
    <property type="protein sequence ID" value="PNY28089.1"/>
    <property type="molecule type" value="Genomic_DNA"/>
</dbReference>
<gene>
    <name evidence="8" type="ORF">TCAP_01990</name>
</gene>
<feature type="transmembrane region" description="Helical" evidence="6">
    <location>
        <begin position="142"/>
        <end position="163"/>
    </location>
</feature>
<comment type="subcellular location">
    <subcellularLocation>
        <location evidence="1">Membrane</location>
        <topology evidence="1">Multi-pass membrane protein</topology>
    </subcellularLocation>
</comment>
<comment type="similarity">
    <text evidence="5">Belongs to the SAT4 family.</text>
</comment>
<evidence type="ECO:0000259" key="7">
    <source>
        <dbReference type="Pfam" id="PF20684"/>
    </source>
</evidence>
<evidence type="ECO:0000256" key="1">
    <source>
        <dbReference type="ARBA" id="ARBA00004141"/>
    </source>
</evidence>
<evidence type="ECO:0000256" key="4">
    <source>
        <dbReference type="ARBA" id="ARBA00023136"/>
    </source>
</evidence>
<evidence type="ECO:0000256" key="6">
    <source>
        <dbReference type="SAM" id="Phobius"/>
    </source>
</evidence>
<proteinExistence type="inferred from homology"/>
<feature type="transmembrane region" description="Helical" evidence="6">
    <location>
        <begin position="53"/>
        <end position="74"/>
    </location>
</feature>
<dbReference type="Pfam" id="PF20684">
    <property type="entry name" value="Fung_rhodopsin"/>
    <property type="match status" value="1"/>
</dbReference>
<evidence type="ECO:0000256" key="3">
    <source>
        <dbReference type="ARBA" id="ARBA00022989"/>
    </source>
</evidence>
<sequence>MGWVANASPEVLAQSQYKTVMAVNIILSVMSIAVVSCRLYIRATARGLAGDDWMAALSMVFAFAYAMTSIFHHWTHCWATETKYGLGLPLALRPKANLIPYTRVNYGGRPVYQTGISFFKIALCISYLRLLRGTDQKTYRKVVWFTIVLIGGAHLACALSLIFTCSPVDKSWNPLKEGTCLAPGPSFTAYAMVTIVSDVIVALLPIPILLKLNIRLGKKIGLIVIFMLGLFTTICSIMRYLQIDRIQNGDGNSTMLVIWGNVEFNVGNMVSSLPFLAPVCLRKAKDYHTRYYGRRYGSTQGISNRPENGEHYKLSDYNNDKNLVSANKSESEEKILQHNEIIKSMTYTVRIDEDKVGGKVSPRREDATSNV</sequence>
<accession>A0A2K3QKP5</accession>
<dbReference type="PANTHER" id="PTHR33048:SF146">
    <property type="entry name" value="INTEGRAL MEMBRANE PROTEIN"/>
    <property type="match status" value="1"/>
</dbReference>
<evidence type="ECO:0000313" key="9">
    <source>
        <dbReference type="Proteomes" id="UP000236621"/>
    </source>
</evidence>
<dbReference type="InterPro" id="IPR049326">
    <property type="entry name" value="Rhodopsin_dom_fungi"/>
</dbReference>
<keyword evidence="3 6" id="KW-1133">Transmembrane helix</keyword>
<feature type="domain" description="Rhodopsin" evidence="7">
    <location>
        <begin position="38"/>
        <end position="280"/>
    </location>
</feature>
<organism evidence="8 9">
    <name type="scientific">Tolypocladium capitatum</name>
    <dbReference type="NCBI Taxonomy" id="45235"/>
    <lineage>
        <taxon>Eukaryota</taxon>
        <taxon>Fungi</taxon>
        <taxon>Dikarya</taxon>
        <taxon>Ascomycota</taxon>
        <taxon>Pezizomycotina</taxon>
        <taxon>Sordariomycetes</taxon>
        <taxon>Hypocreomycetidae</taxon>
        <taxon>Hypocreales</taxon>
        <taxon>Ophiocordycipitaceae</taxon>
        <taxon>Tolypocladium</taxon>
    </lineage>
</organism>
<dbReference type="AlphaFoldDB" id="A0A2K3QKP5"/>
<dbReference type="OrthoDB" id="5273647at2759"/>
<feature type="transmembrane region" description="Helical" evidence="6">
    <location>
        <begin position="20"/>
        <end position="41"/>
    </location>
</feature>
<name>A0A2K3QKP5_9HYPO</name>
<feature type="transmembrane region" description="Helical" evidence="6">
    <location>
        <begin position="111"/>
        <end position="130"/>
    </location>
</feature>
<keyword evidence="9" id="KW-1185">Reference proteome</keyword>
<evidence type="ECO:0000256" key="5">
    <source>
        <dbReference type="ARBA" id="ARBA00038359"/>
    </source>
</evidence>
<feature type="transmembrane region" description="Helical" evidence="6">
    <location>
        <begin position="187"/>
        <end position="210"/>
    </location>
</feature>
<dbReference type="PANTHER" id="PTHR33048">
    <property type="entry name" value="PTH11-LIKE INTEGRAL MEMBRANE PROTEIN (AFU_ORTHOLOGUE AFUA_5G11245)"/>
    <property type="match status" value="1"/>
</dbReference>
<reference evidence="8 9" key="1">
    <citation type="submission" date="2017-08" db="EMBL/GenBank/DDBJ databases">
        <title>Harnessing the power of phylogenomics to disentangle the directionality and signatures of interkingdom host jumping in the parasitic fungal genus Tolypocladium.</title>
        <authorList>
            <person name="Quandt C.A."/>
            <person name="Patterson W."/>
            <person name="Spatafora J.W."/>
        </authorList>
    </citation>
    <scope>NUCLEOTIDE SEQUENCE [LARGE SCALE GENOMIC DNA]</scope>
    <source>
        <strain evidence="8 9">CBS 113982</strain>
    </source>
</reference>